<dbReference type="EMBL" id="HAED01015922">
    <property type="protein sequence ID" value="SBR02367.1"/>
    <property type="molecule type" value="Transcribed_RNA"/>
</dbReference>
<evidence type="ECO:0000256" key="1">
    <source>
        <dbReference type="SAM" id="Phobius"/>
    </source>
</evidence>
<dbReference type="Gene3D" id="1.10.287.210">
    <property type="match status" value="1"/>
</dbReference>
<reference evidence="3" key="1">
    <citation type="submission" date="2016-05" db="EMBL/GenBank/DDBJ databases">
        <authorList>
            <person name="Lavstsen T."/>
            <person name="Jespersen J.S."/>
        </authorList>
    </citation>
    <scope>NUCLEOTIDE SEQUENCE</scope>
    <source>
        <tissue evidence="3">Brain</tissue>
    </source>
</reference>
<dbReference type="InterPro" id="IPR018154">
    <property type="entry name" value="TLV/ENV_coat_polyprotein"/>
</dbReference>
<feature type="chain" id="PRO_5008372385" evidence="2">
    <location>
        <begin position="27"/>
        <end position="108"/>
    </location>
</feature>
<organism evidence="3">
    <name type="scientific">Nothobranchius kuhntae</name>
    <name type="common">Beira killifish</name>
    <dbReference type="NCBI Taxonomy" id="321403"/>
    <lineage>
        <taxon>Eukaryota</taxon>
        <taxon>Metazoa</taxon>
        <taxon>Chordata</taxon>
        <taxon>Craniata</taxon>
        <taxon>Vertebrata</taxon>
        <taxon>Euteleostomi</taxon>
        <taxon>Actinopterygii</taxon>
        <taxon>Neopterygii</taxon>
        <taxon>Teleostei</taxon>
        <taxon>Neoteleostei</taxon>
        <taxon>Acanthomorphata</taxon>
        <taxon>Ovalentaria</taxon>
        <taxon>Atherinomorphae</taxon>
        <taxon>Cyprinodontiformes</taxon>
        <taxon>Nothobranchiidae</taxon>
        <taxon>Nothobranchius</taxon>
    </lineage>
</organism>
<keyword evidence="1" id="KW-0812">Transmembrane</keyword>
<feature type="signal peptide" evidence="2">
    <location>
        <begin position="1"/>
        <end position="26"/>
    </location>
</feature>
<protein>
    <submittedName>
        <fullName evidence="3">Uncharacterized protein</fullName>
    </submittedName>
</protein>
<name>A0A1A8IYD7_NOTKU</name>
<reference evidence="3" key="2">
    <citation type="submission" date="2016-06" db="EMBL/GenBank/DDBJ databases">
        <title>The genome of a short-lived fish provides insights into sex chromosome evolution and the genetic control of aging.</title>
        <authorList>
            <person name="Reichwald K."/>
            <person name="Felder M."/>
            <person name="Petzold A."/>
            <person name="Koch P."/>
            <person name="Groth M."/>
            <person name="Platzer M."/>
        </authorList>
    </citation>
    <scope>NUCLEOTIDE SEQUENCE</scope>
    <source>
        <tissue evidence="3">Brain</tissue>
    </source>
</reference>
<dbReference type="PANTHER" id="PTHR10424">
    <property type="entry name" value="VIRAL ENVELOPE PROTEIN"/>
    <property type="match status" value="1"/>
</dbReference>
<keyword evidence="1" id="KW-0472">Membrane</keyword>
<keyword evidence="2" id="KW-0732">Signal</keyword>
<proteinExistence type="predicted"/>
<evidence type="ECO:0000313" key="3">
    <source>
        <dbReference type="EMBL" id="SBR02367.1"/>
    </source>
</evidence>
<dbReference type="SUPFAM" id="SSF58069">
    <property type="entry name" value="Virus ectodomain"/>
    <property type="match status" value="1"/>
</dbReference>
<keyword evidence="1" id="KW-1133">Transmembrane helix</keyword>
<evidence type="ECO:0000256" key="2">
    <source>
        <dbReference type="SAM" id="SignalP"/>
    </source>
</evidence>
<dbReference type="Pfam" id="PF00429">
    <property type="entry name" value="TLV_coat"/>
    <property type="match status" value="1"/>
</dbReference>
<dbReference type="AlphaFoldDB" id="A0A1A8IYD7"/>
<gene>
    <name evidence="3" type="primary">Nfu_g_1_025747</name>
</gene>
<feature type="transmembrane region" description="Helical" evidence="1">
    <location>
        <begin position="84"/>
        <end position="106"/>
    </location>
</feature>
<accession>A0A1A8IYD7</accession>
<sequence length="108" mass="11940">MVAARSMLMQHQLALDLLLASEGGLCHVIGSECCSYVPDTADNLTMTLTHMNDLLSQMKAEDVNAPAGFAFWDWVTSGSWFHLVLQYLVPVVICIVVFVVFACYIMPL</sequence>